<reference evidence="9 10" key="1">
    <citation type="submission" date="2015-03" db="EMBL/GenBank/DDBJ databases">
        <title>Comparative analysis of the OM43 clade including a novel species from Red Sea uncovers genomic and metabolic diversity among marine methylotrophs.</title>
        <authorList>
            <person name="Jimenez-Infante F."/>
            <person name="Ngugi D.K."/>
            <person name="Vinu M."/>
            <person name="Alam I."/>
            <person name="Kamau A."/>
            <person name="Blom J."/>
            <person name="Bajic V.B."/>
            <person name="Stingl U."/>
        </authorList>
    </citation>
    <scope>NUCLEOTIDE SEQUENCE [LARGE SCALE GENOMIC DNA]</scope>
    <source>
        <strain evidence="9 10">MBRSH7</strain>
    </source>
</reference>
<feature type="binding site" description="covalent" evidence="6">
    <location>
        <position position="81"/>
    </location>
    <ligand>
        <name>heme c</name>
        <dbReference type="ChEBI" id="CHEBI:61717"/>
    </ligand>
</feature>
<sequence>MKKIFLLFSLVFIYSYSSADETGKQLAQESGCLACHSVKTKVLGPSYQDVAKKYKQDKTAKSMLVKKIKNGGKGNWGNVPMPPHPKLKEKDIEKIVTWILSI</sequence>
<evidence type="ECO:0000256" key="6">
    <source>
        <dbReference type="PIRSR" id="PIRSR602324-1"/>
    </source>
</evidence>
<evidence type="ECO:0000256" key="5">
    <source>
        <dbReference type="ARBA" id="ARBA00023004"/>
    </source>
</evidence>
<dbReference type="EMBL" id="CP011002">
    <property type="protein sequence ID" value="AKO66451.1"/>
    <property type="molecule type" value="Genomic_DNA"/>
</dbReference>
<keyword evidence="5 6" id="KW-0408">Iron</keyword>
<evidence type="ECO:0000256" key="3">
    <source>
        <dbReference type="ARBA" id="ARBA00022723"/>
    </source>
</evidence>
<evidence type="ECO:0000313" key="10">
    <source>
        <dbReference type="Proteomes" id="UP000066549"/>
    </source>
</evidence>
<evidence type="ECO:0000256" key="2">
    <source>
        <dbReference type="ARBA" id="ARBA00022617"/>
    </source>
</evidence>
<feature type="binding site" description="covalent" evidence="6">
    <location>
        <position position="32"/>
    </location>
    <ligand>
        <name>heme c</name>
        <dbReference type="ChEBI" id="CHEBI:61717"/>
    </ligand>
</feature>
<keyword evidence="2 6" id="KW-0349">Heme</keyword>
<dbReference type="PRINTS" id="PR00606">
    <property type="entry name" value="CYTCHROMECID"/>
</dbReference>
<dbReference type="GO" id="GO:0020037">
    <property type="term" value="F:heme binding"/>
    <property type="evidence" value="ECO:0007669"/>
    <property type="project" value="InterPro"/>
</dbReference>
<evidence type="ECO:0000256" key="1">
    <source>
        <dbReference type="ARBA" id="ARBA00022448"/>
    </source>
</evidence>
<evidence type="ECO:0000259" key="8">
    <source>
        <dbReference type="PROSITE" id="PS51007"/>
    </source>
</evidence>
<dbReference type="OrthoDB" id="9811281at2"/>
<evidence type="ECO:0000313" key="9">
    <source>
        <dbReference type="EMBL" id="AKO66451.1"/>
    </source>
</evidence>
<dbReference type="GO" id="GO:0009055">
    <property type="term" value="F:electron transfer activity"/>
    <property type="evidence" value="ECO:0007669"/>
    <property type="project" value="InterPro"/>
</dbReference>
<keyword evidence="3 6" id="KW-0479">Metal-binding</keyword>
<evidence type="ECO:0000256" key="4">
    <source>
        <dbReference type="ARBA" id="ARBA00022982"/>
    </source>
</evidence>
<dbReference type="InterPro" id="IPR002324">
    <property type="entry name" value="Cyt_c_ID"/>
</dbReference>
<dbReference type="Proteomes" id="UP000066549">
    <property type="component" value="Chromosome"/>
</dbReference>
<dbReference type="GO" id="GO:0005506">
    <property type="term" value="F:iron ion binding"/>
    <property type="evidence" value="ECO:0007669"/>
    <property type="project" value="InterPro"/>
</dbReference>
<dbReference type="Pfam" id="PF00034">
    <property type="entry name" value="Cytochrom_C"/>
    <property type="match status" value="1"/>
</dbReference>
<keyword evidence="1" id="KW-0813">Transport</keyword>
<keyword evidence="7" id="KW-0732">Signal</keyword>
<comment type="PTM">
    <text evidence="6">Binds 1 heme c group covalently per subunit.</text>
</comment>
<feature type="chain" id="PRO_5005206318" description="Cytochrome c domain-containing protein" evidence="7">
    <location>
        <begin position="20"/>
        <end position="102"/>
    </location>
</feature>
<keyword evidence="4" id="KW-0249">Electron transport</keyword>
<dbReference type="InterPro" id="IPR009056">
    <property type="entry name" value="Cyt_c-like_dom"/>
</dbReference>
<dbReference type="PROSITE" id="PS51007">
    <property type="entry name" value="CYTC"/>
    <property type="match status" value="1"/>
</dbReference>
<dbReference type="SUPFAM" id="SSF46626">
    <property type="entry name" value="Cytochrome c"/>
    <property type="match status" value="1"/>
</dbReference>
<feature type="binding site" description="covalent" evidence="6">
    <location>
        <position position="36"/>
    </location>
    <ligand>
        <name>heme c</name>
        <dbReference type="ChEBI" id="CHEBI:61717"/>
    </ligand>
</feature>
<dbReference type="AlphaFoldDB" id="A0A0H4IZQ1"/>
<name>A0A0H4IZQ1_9PROT</name>
<keyword evidence="10" id="KW-1185">Reference proteome</keyword>
<evidence type="ECO:0000256" key="7">
    <source>
        <dbReference type="SAM" id="SignalP"/>
    </source>
</evidence>
<organism evidence="9 10">
    <name type="scientific">Methylophilales bacterium MBRS-H7</name>
    <dbReference type="NCBI Taxonomy" id="1623450"/>
    <lineage>
        <taxon>Bacteria</taxon>
        <taxon>Pseudomonadati</taxon>
        <taxon>Pseudomonadota</taxon>
        <taxon>Betaproteobacteria</taxon>
        <taxon>Nitrosomonadales</taxon>
        <taxon>OM43 clade</taxon>
    </lineage>
</organism>
<protein>
    <recommendedName>
        <fullName evidence="8">Cytochrome c domain-containing protein</fullName>
    </recommendedName>
</protein>
<gene>
    <name evidence="9" type="ORF">VI33_02200</name>
</gene>
<feature type="domain" description="Cytochrome c" evidence="8">
    <location>
        <begin position="18"/>
        <end position="102"/>
    </location>
</feature>
<accession>A0A0H4IZQ1</accession>
<dbReference type="InterPro" id="IPR036909">
    <property type="entry name" value="Cyt_c-like_dom_sf"/>
</dbReference>
<dbReference type="Gene3D" id="1.10.760.10">
    <property type="entry name" value="Cytochrome c-like domain"/>
    <property type="match status" value="1"/>
</dbReference>
<feature type="signal peptide" evidence="7">
    <location>
        <begin position="1"/>
        <end position="19"/>
    </location>
</feature>
<proteinExistence type="predicted"/>